<dbReference type="AlphaFoldDB" id="A0A1P8RC57"/>
<reference evidence="2 3" key="1">
    <citation type="submission" date="2017-01" db="EMBL/GenBank/DDBJ databases">
        <title>Complete genome sequence of Haloterrigena daqingensis type strain (JX313T).</title>
        <authorList>
            <person name="Shuang W."/>
        </authorList>
    </citation>
    <scope>NUCLEOTIDE SEQUENCE [LARGE SCALE GENOMIC DNA]</scope>
    <source>
        <strain evidence="2 3">JX313</strain>
    </source>
</reference>
<protein>
    <submittedName>
        <fullName evidence="2">Uncharacterized protein</fullName>
    </submittedName>
</protein>
<gene>
    <name evidence="2" type="ORF">BB347_06300</name>
</gene>
<evidence type="ECO:0000256" key="1">
    <source>
        <dbReference type="SAM" id="MobiDB-lite"/>
    </source>
</evidence>
<name>A0A1P8RC57_9EURY</name>
<feature type="region of interest" description="Disordered" evidence="1">
    <location>
        <begin position="118"/>
        <end position="185"/>
    </location>
</feature>
<evidence type="ECO:0000313" key="3">
    <source>
        <dbReference type="Proteomes" id="UP000187321"/>
    </source>
</evidence>
<dbReference type="Proteomes" id="UP000187321">
    <property type="component" value="Chromosome"/>
</dbReference>
<organism evidence="2 3">
    <name type="scientific">Natronorubrum daqingense</name>
    <dbReference type="NCBI Taxonomy" id="588898"/>
    <lineage>
        <taxon>Archaea</taxon>
        <taxon>Methanobacteriati</taxon>
        <taxon>Methanobacteriota</taxon>
        <taxon>Stenosarchaea group</taxon>
        <taxon>Halobacteria</taxon>
        <taxon>Halobacteriales</taxon>
        <taxon>Natrialbaceae</taxon>
        <taxon>Natronorubrum</taxon>
    </lineage>
</organism>
<feature type="region of interest" description="Disordered" evidence="1">
    <location>
        <begin position="58"/>
        <end position="93"/>
    </location>
</feature>
<dbReference type="GeneID" id="70359558"/>
<evidence type="ECO:0000313" key="2">
    <source>
        <dbReference type="EMBL" id="APX96263.1"/>
    </source>
</evidence>
<accession>A0A1P8RC57</accession>
<feature type="compositionally biased region" description="Acidic residues" evidence="1">
    <location>
        <begin position="123"/>
        <end position="185"/>
    </location>
</feature>
<sequence length="185" mass="19084">MKRALTALLTLAMIGSLMFMGFAGTAAAQEETDAVNNVEISQENNNAQVGISGAFAASDTTSADDPEPNCNGQCDSANDGPTDGVSATSSVDQTQNLAQGNSATVGDQTAVDIGDIDVGLGAEDPEEDENDNDENDNGENDNGENDNDENDNGENDNGENDNGENDNGENDNGENDNGENDNGDE</sequence>
<proteinExistence type="predicted"/>
<dbReference type="EMBL" id="CP019327">
    <property type="protein sequence ID" value="APX96263.1"/>
    <property type="molecule type" value="Genomic_DNA"/>
</dbReference>
<dbReference type="KEGG" id="hda:BB347_06300"/>
<dbReference type="RefSeq" id="WP_077202629.1">
    <property type="nucleotide sequence ID" value="NZ_CP019327.1"/>
</dbReference>